<evidence type="ECO:0000313" key="3">
    <source>
        <dbReference type="Proteomes" id="UP001469553"/>
    </source>
</evidence>
<reference evidence="2 3" key="1">
    <citation type="submission" date="2021-06" db="EMBL/GenBank/DDBJ databases">
        <authorList>
            <person name="Palmer J.M."/>
        </authorList>
    </citation>
    <scope>NUCLEOTIDE SEQUENCE [LARGE SCALE GENOMIC DNA]</scope>
    <source>
        <strain evidence="2 3">AS_MEX2019</strain>
        <tissue evidence="2">Muscle</tissue>
    </source>
</reference>
<proteinExistence type="predicted"/>
<organism evidence="2 3">
    <name type="scientific">Ameca splendens</name>
    <dbReference type="NCBI Taxonomy" id="208324"/>
    <lineage>
        <taxon>Eukaryota</taxon>
        <taxon>Metazoa</taxon>
        <taxon>Chordata</taxon>
        <taxon>Craniata</taxon>
        <taxon>Vertebrata</taxon>
        <taxon>Euteleostomi</taxon>
        <taxon>Actinopterygii</taxon>
        <taxon>Neopterygii</taxon>
        <taxon>Teleostei</taxon>
        <taxon>Neoteleostei</taxon>
        <taxon>Acanthomorphata</taxon>
        <taxon>Ovalentaria</taxon>
        <taxon>Atherinomorphae</taxon>
        <taxon>Cyprinodontiformes</taxon>
        <taxon>Goodeidae</taxon>
        <taxon>Ameca</taxon>
    </lineage>
</organism>
<keyword evidence="1" id="KW-0472">Membrane</keyword>
<keyword evidence="1" id="KW-0812">Transmembrane</keyword>
<keyword evidence="3" id="KW-1185">Reference proteome</keyword>
<protein>
    <submittedName>
        <fullName evidence="2">Uncharacterized protein</fullName>
    </submittedName>
</protein>
<evidence type="ECO:0000313" key="2">
    <source>
        <dbReference type="EMBL" id="MEQ2287341.1"/>
    </source>
</evidence>
<keyword evidence="1" id="KW-1133">Transmembrane helix</keyword>
<dbReference type="Proteomes" id="UP001469553">
    <property type="component" value="Unassembled WGS sequence"/>
</dbReference>
<evidence type="ECO:0000256" key="1">
    <source>
        <dbReference type="SAM" id="Phobius"/>
    </source>
</evidence>
<accession>A0ABV0Y172</accession>
<comment type="caution">
    <text evidence="2">The sequence shown here is derived from an EMBL/GenBank/DDBJ whole genome shotgun (WGS) entry which is preliminary data.</text>
</comment>
<gene>
    <name evidence="2" type="ORF">AMECASPLE_011372</name>
</gene>
<feature type="transmembrane region" description="Helical" evidence="1">
    <location>
        <begin position="73"/>
        <end position="97"/>
    </location>
</feature>
<sequence length="117" mass="13066">MQRWSAGSLAVGLLQSSRGRSTEKWRLQCGAESCCVKATSLLCWTVAAVTVQLETAAHLVKLLDSPVQVEEDLQTWFCLLFHFCGDILCVCIIIMFITSVGNKMCVYHYHVHNQCGK</sequence>
<dbReference type="EMBL" id="JAHRIP010019494">
    <property type="protein sequence ID" value="MEQ2287341.1"/>
    <property type="molecule type" value="Genomic_DNA"/>
</dbReference>
<name>A0ABV0Y172_9TELE</name>